<evidence type="ECO:0000313" key="2">
    <source>
        <dbReference type="Proteomes" id="UP000616151"/>
    </source>
</evidence>
<reference evidence="1" key="1">
    <citation type="submission" date="2021-01" db="EMBL/GenBank/DDBJ databases">
        <authorList>
            <person name="Sun Q."/>
        </authorList>
    </citation>
    <scope>NUCLEOTIDE SEQUENCE</scope>
    <source>
        <strain evidence="1">YIM B02566</strain>
    </source>
</reference>
<accession>A0ACC5R3W5</accession>
<dbReference type="Proteomes" id="UP000616151">
    <property type="component" value="Unassembled WGS sequence"/>
</dbReference>
<evidence type="ECO:0000313" key="1">
    <source>
        <dbReference type="EMBL" id="MBK1867310.1"/>
    </source>
</evidence>
<comment type="caution">
    <text evidence="1">The sequence shown here is derived from an EMBL/GenBank/DDBJ whole genome shotgun (WGS) entry which is preliminary data.</text>
</comment>
<keyword evidence="2" id="KW-1185">Reference proteome</keyword>
<name>A0ACC5R3W5_9HYPH</name>
<proteinExistence type="predicted"/>
<gene>
    <name evidence="1" type="ORF">JHL16_13220</name>
</gene>
<protein>
    <submittedName>
        <fullName evidence="1">Uncharacterized protein</fullName>
    </submittedName>
</protein>
<dbReference type="EMBL" id="JAENHL010000007">
    <property type="protein sequence ID" value="MBK1867310.1"/>
    <property type="molecule type" value="Genomic_DNA"/>
</dbReference>
<sequence>MLADERKVVLSYYVEDPTEAELAKAYNHSDRIGGLDVYAIFRFRGVHSHMFGYPNEEADHGHPLASRGFRSFGIYEVGKSSWIARMECMNSVHPAHTKEMFDNLRHLIFGFHDSTFEILTREFDLELMSDDWNRMKIFPRMRELLRPRNDEI</sequence>
<organism evidence="1 2">
    <name type="scientific">Taklimakanibacter albus</name>
    <dbReference type="NCBI Taxonomy" id="2800327"/>
    <lineage>
        <taxon>Bacteria</taxon>
        <taxon>Pseudomonadati</taxon>
        <taxon>Pseudomonadota</taxon>
        <taxon>Alphaproteobacteria</taxon>
        <taxon>Hyphomicrobiales</taxon>
        <taxon>Aestuariivirgaceae</taxon>
        <taxon>Taklimakanibacter</taxon>
    </lineage>
</organism>